<dbReference type="Gene3D" id="1.20.58.740">
    <property type="match status" value="1"/>
</dbReference>
<dbReference type="InterPro" id="IPR046773">
    <property type="entry name" value="DOCKER_Lobe_C"/>
</dbReference>
<protein>
    <recommendedName>
        <fullName evidence="13">SH3 domain-containing protein</fullName>
    </recommendedName>
</protein>
<dbReference type="PROSITE" id="PS51650">
    <property type="entry name" value="C2_DOCK"/>
    <property type="match status" value="1"/>
</dbReference>
<dbReference type="EMBL" id="AJWJ01000031">
    <property type="protein sequence ID" value="KAF2077340.1"/>
    <property type="molecule type" value="Genomic_DNA"/>
</dbReference>
<evidence type="ECO:0000313" key="11">
    <source>
        <dbReference type="EMBL" id="KAF2077340.1"/>
    </source>
</evidence>
<dbReference type="Pfam" id="PF16172">
    <property type="entry name" value="DOCK_N"/>
    <property type="match status" value="2"/>
</dbReference>
<dbReference type="InterPro" id="IPR036028">
    <property type="entry name" value="SH3-like_dom_sf"/>
</dbReference>
<keyword evidence="12" id="KW-1185">Reference proteome</keyword>
<dbReference type="PROSITE" id="PS50002">
    <property type="entry name" value="SH3"/>
    <property type="match status" value="1"/>
</dbReference>
<dbReference type="InterPro" id="IPR056372">
    <property type="entry name" value="TPR_DOCK"/>
</dbReference>
<feature type="region of interest" description="Disordered" evidence="7">
    <location>
        <begin position="431"/>
        <end position="515"/>
    </location>
</feature>
<dbReference type="PANTHER" id="PTHR45653">
    <property type="entry name" value="DEDICATOR OF CYTOKINESIS"/>
    <property type="match status" value="1"/>
</dbReference>
<feature type="region of interest" description="Disordered" evidence="7">
    <location>
        <begin position="670"/>
        <end position="694"/>
    </location>
</feature>
<evidence type="ECO:0000256" key="6">
    <source>
        <dbReference type="PROSITE-ProRule" id="PRU00983"/>
    </source>
</evidence>
<feature type="domain" description="SH3" evidence="8">
    <location>
        <begin position="25"/>
        <end position="89"/>
    </location>
</feature>
<dbReference type="InterPro" id="IPR026791">
    <property type="entry name" value="DOCK"/>
</dbReference>
<dbReference type="Gene3D" id="2.60.40.150">
    <property type="entry name" value="C2 domain"/>
    <property type="match status" value="1"/>
</dbReference>
<dbReference type="GO" id="GO:0005085">
    <property type="term" value="F:guanyl-nucleotide exchange factor activity"/>
    <property type="evidence" value="ECO:0007669"/>
    <property type="project" value="InterPro"/>
</dbReference>
<organism evidence="11 12">
    <name type="scientific">Polysphondylium violaceum</name>
    <dbReference type="NCBI Taxonomy" id="133409"/>
    <lineage>
        <taxon>Eukaryota</taxon>
        <taxon>Amoebozoa</taxon>
        <taxon>Evosea</taxon>
        <taxon>Eumycetozoa</taxon>
        <taxon>Dictyostelia</taxon>
        <taxon>Dictyosteliales</taxon>
        <taxon>Dictyosteliaceae</taxon>
        <taxon>Polysphondylium</taxon>
    </lineage>
</organism>
<dbReference type="GO" id="GO:0005886">
    <property type="term" value="C:plasma membrane"/>
    <property type="evidence" value="ECO:0007669"/>
    <property type="project" value="TreeGrafter"/>
</dbReference>
<dbReference type="InterPro" id="IPR027357">
    <property type="entry name" value="DOCKER_dom"/>
</dbReference>
<feature type="compositionally biased region" description="Polar residues" evidence="7">
    <location>
        <begin position="368"/>
        <end position="391"/>
    </location>
</feature>
<keyword evidence="2 5" id="KW-0728">SH3 domain</keyword>
<feature type="region of interest" description="Disordered" evidence="7">
    <location>
        <begin position="262"/>
        <end position="418"/>
    </location>
</feature>
<comment type="subcellular location">
    <subcellularLocation>
        <location evidence="1">Cytoplasm</location>
    </subcellularLocation>
</comment>
<proteinExistence type="inferred from homology"/>
<gene>
    <name evidence="11" type="ORF">CYY_001343</name>
</gene>
<feature type="compositionally biased region" description="Polar residues" evidence="7">
    <location>
        <begin position="432"/>
        <end position="443"/>
    </location>
</feature>
<feature type="compositionally biased region" description="Basic and acidic residues" evidence="7">
    <location>
        <begin position="262"/>
        <end position="271"/>
    </location>
</feature>
<sequence>MSTPTTSSTSTQSSRLSRKLDEWINISKTGIVLYPFNATHKFQLPLSVGDFVHIHAQTSNEQTGWYSGASVTTQESGIFPQSYVVILPDQANVDDQSTLPNHIPICSKLSLSNEEMSNSSLVNEITMTIVEWATLLKTYSQNKQYNDFKILSNRITTLVQFRNQLLAFSSPKEITFEFRDKILNVIDDGRRETGMTIVLRKEISNSYSSTQSSSLSSTPTGGRGSVILLPTVATDLILADAENTGVFTLCTMYQEQKMLESQRQEYSKSRDSTNYNNDLNILNNDLETSSTGSGSNININNSSNSNSNNNSTSNGNTPSSINSGGVSPMSNVTLSSNQNSPASGSSSPNQSQSSSPSSSNININSPQTNGNNSLASMSSKDINQFSSSPGGSSFLVNNSNNSNSTSSSPSQGKLSKLPSSMNFLSSVRLKNKQPSSLSMSGGMQQPPLTPTSSGSSSNLNSNLSNVQNNSNNNSSNSNSNSSNGSLNSPSSSMVSQSYIAVSQSPSGNGNGSNLNLSSLNLNSPMILSNSSSGSGIKNKQAPLKKGTAGSTSSRSFLNHSSPSIGGANGAGSGAYGTDQVAVRQMSQILVSLNNFLYSSGEFIDIVLSIYNKNENKFISEPYCGVVPREGIFVEPENPQERIRTIFRDLDSKDMNSELYLVVKLYRKTNSVSSKDPNSSPTLTKSNVGGPGLTQQSLQQQLSANSKLFRKYVGCGVKKLDLSNEGLSEVLITLYTTTNENGFSNLHESLINEQSSLYEPITRAKGVVFSFQLFHGDYQQFISEHTDYRSITTCLKVHLPEVILPGSERNDMYIQLEEGDFSDKNIEVTMQIKTETGLLLHDAIKWANGAPEQSEFKTPLISSTLCKWSEIVKVWMAAKTFEKAHILFLVRQCSEKKDKERTLVAFGYLKFLSDDGAVIKDGSHTVVLHKLGSGSEEIPVSSYINGVVDPSQSGKSSSKKQDTIKVRTSFVSTCLTQNPLVVNLSRWQSFPGDLSSLIKDITFLGQHDLIRNLQEIFYNFLAILDQQLNDSPLSMEIFRSFVFIIGVLVDSRTTNYRPALDLYVGKYFGVPLSSSGSGNNHVGISAHTHLLRSVVKNLENFQDAANASRISSSLKALEYIFKMVVASKTKFTNKETVGNESYQTNLKNVVDILCEIMVSNAGSLIGAQTIALKNFESMFSDLKRFFTVEEMGIIALKFMKSIQHLEKNKTFNLLKLKLLSSFINGPMMLNKDMRKQLHPIVFQLLQFHFGKSIEETDMCLTILGLIVDIMITKSELRGKDKDPWLMEMLTFFVPILELLLLINSNNTNNNNSTSMINVNSINNGSPLVNNVINQAKRRSSSSVSLNGASTSISLASMVSSMTEDNINDLRIKIYAFILGSSRLSGVQHWEMINKSVTPTNKTFFLDLYESLQLLFETPKFPSDFWTFTVFQLKTILRMTRILEDVIFYQPTLVGSNDSNGGSANTGGGVSQQQQQQLQQTGGKSSLPQFEFELWKSFFLMTSSYLNCKDLQLESVNPAKAVFLKNRCGDVRIEMARVFERVWSAVPVKERSSFIPHLIHQIIKLSISDTLDAKRVATKIFYDMLESEIIQTEAYSELFYRTIESLLEIGAERSIDKTWPLVTRSHGVGLEGKFPFTLRSFSTFFNPQCMSLVLNKSTDQIKKKSEVFIQEINHFLTLITTFMGDIKNRDEEEIFASTTKLLLYLQEHKRFTHFVRFVHMCSKRHYSNGNYIEAAVTLMLHASLYQWDHNKVVNSIQNEFVSFPEQKESERKEILYKEILACYNKGKAWDRAIPLLKELIHHFTMNICDMNSAATYLRQQGTFYQKINESSDPIFEEYFRVGYYGKKFPLSIQNKEFIYKGNEFERLSDFIQKTLERWPKAELLKATDIPAKTIQDADAQYLLITSVNVSNINEIQKRSSVANAAASADSFSNKKRVPHRVQQFNARNRVNVFLYSKPFKKNTNANTPKSQNEFEDLWIMNLYFVCENSFPCTERRSCIVERKQVELSPIENALNSIVQKNDELQSRIDKYQANPQETIHPLTMLLNGIIDASVNGGVSRYDQFLSNEYLKQYPEYKNFAELLKSAMDQQLVVVEQGLKLHATLRPPEMAAMQDKLENFFNQMKIARQKLN</sequence>
<dbReference type="Pfam" id="PF20422">
    <property type="entry name" value="DHR-2_Lobe_B"/>
    <property type="match status" value="1"/>
</dbReference>
<evidence type="ECO:0000256" key="4">
    <source>
        <dbReference type="ARBA" id="ARBA00022553"/>
    </source>
</evidence>
<dbReference type="InterPro" id="IPR027007">
    <property type="entry name" value="C2_DOCK-type_domain"/>
</dbReference>
<dbReference type="SUPFAM" id="SSF50044">
    <property type="entry name" value="SH3-domain"/>
    <property type="match status" value="1"/>
</dbReference>
<dbReference type="InterPro" id="IPR046770">
    <property type="entry name" value="DOCKER_Lobe_B"/>
</dbReference>
<dbReference type="CDD" id="cd08679">
    <property type="entry name" value="C2_DOCK180_related"/>
    <property type="match status" value="1"/>
</dbReference>
<evidence type="ECO:0000259" key="8">
    <source>
        <dbReference type="PROSITE" id="PS50002"/>
    </source>
</evidence>
<dbReference type="OrthoDB" id="18896at2759"/>
<dbReference type="InterPro" id="IPR043161">
    <property type="entry name" value="DOCK_C_lobe_A"/>
</dbReference>
<dbReference type="SMART" id="SM00326">
    <property type="entry name" value="SH3"/>
    <property type="match status" value="1"/>
</dbReference>
<reference evidence="11" key="1">
    <citation type="submission" date="2020-01" db="EMBL/GenBank/DDBJ databases">
        <title>Development of genomics and gene disruption for Polysphondylium violaceum indicates a role for the polyketide synthase stlB in stalk morphogenesis.</title>
        <authorList>
            <person name="Narita B."/>
            <person name="Kawabe Y."/>
            <person name="Kin K."/>
            <person name="Saito T."/>
            <person name="Gibbs R."/>
            <person name="Kuspa A."/>
            <person name="Muzny D."/>
            <person name="Queller D."/>
            <person name="Richards S."/>
            <person name="Strassman J."/>
            <person name="Sucgang R."/>
            <person name="Worley K."/>
            <person name="Schaap P."/>
        </authorList>
    </citation>
    <scope>NUCLEOTIDE SEQUENCE</scope>
    <source>
        <strain evidence="11">QSvi11</strain>
    </source>
</reference>
<dbReference type="FunFam" id="2.30.30.40:FF:000487">
    <property type="entry name" value="Uncharacterized protein"/>
    <property type="match status" value="1"/>
</dbReference>
<dbReference type="Gene3D" id="1.20.1270.350">
    <property type="entry name" value="Dedicator of cytokinesis N-terminal subdomain"/>
    <property type="match status" value="1"/>
</dbReference>
<dbReference type="CDD" id="cd11684">
    <property type="entry name" value="DHR2_DOCK"/>
    <property type="match status" value="1"/>
</dbReference>
<evidence type="ECO:0000256" key="3">
    <source>
        <dbReference type="ARBA" id="ARBA00022490"/>
    </source>
</evidence>
<evidence type="ECO:0000256" key="1">
    <source>
        <dbReference type="ARBA" id="ARBA00004496"/>
    </source>
</evidence>
<dbReference type="InterPro" id="IPR042455">
    <property type="entry name" value="DOCK_N_sub1"/>
</dbReference>
<comment type="caution">
    <text evidence="11">The sequence shown here is derived from an EMBL/GenBank/DDBJ whole genome shotgun (WGS) entry which is preliminary data.</text>
</comment>
<feature type="compositionally biased region" description="Low complexity" evidence="7">
    <location>
        <begin position="392"/>
        <end position="410"/>
    </location>
</feature>
<feature type="compositionally biased region" description="Polar residues" evidence="7">
    <location>
        <begin position="548"/>
        <end position="559"/>
    </location>
</feature>
<feature type="region of interest" description="Disordered" evidence="7">
    <location>
        <begin position="530"/>
        <end position="563"/>
    </location>
</feature>
<dbReference type="Pfam" id="PF20421">
    <property type="entry name" value="DHR-2_Lobe_C"/>
    <property type="match status" value="1"/>
</dbReference>
<feature type="compositionally biased region" description="Polar residues" evidence="7">
    <location>
        <begin position="670"/>
        <end position="686"/>
    </location>
</feature>
<keyword evidence="4" id="KW-0597">Phosphoprotein</keyword>
<dbReference type="PANTHER" id="PTHR45653:SF2">
    <property type="entry name" value="SH3 DOMAIN-CONTAINING PROTEIN"/>
    <property type="match status" value="1"/>
</dbReference>
<evidence type="ECO:0000256" key="2">
    <source>
        <dbReference type="ARBA" id="ARBA00022443"/>
    </source>
</evidence>
<feature type="compositionally biased region" description="Low complexity" evidence="7">
    <location>
        <begin position="504"/>
        <end position="515"/>
    </location>
</feature>
<feature type="region of interest" description="Disordered" evidence="7">
    <location>
        <begin position="1457"/>
        <end position="1476"/>
    </location>
</feature>
<evidence type="ECO:0000256" key="7">
    <source>
        <dbReference type="SAM" id="MobiDB-lite"/>
    </source>
</evidence>
<dbReference type="Pfam" id="PF14429">
    <property type="entry name" value="DOCK-C2"/>
    <property type="match status" value="1"/>
</dbReference>
<dbReference type="Gene3D" id="1.25.40.410">
    <property type="match status" value="1"/>
</dbReference>
<dbReference type="Gene3D" id="2.30.30.40">
    <property type="entry name" value="SH3 Domains"/>
    <property type="match status" value="1"/>
</dbReference>
<dbReference type="Pfam" id="PF23554">
    <property type="entry name" value="TPR_DOCK"/>
    <property type="match status" value="2"/>
</dbReference>
<evidence type="ECO:0000313" key="12">
    <source>
        <dbReference type="Proteomes" id="UP000695562"/>
    </source>
</evidence>
<name>A0A8J4V1P9_9MYCE</name>
<dbReference type="InterPro" id="IPR035892">
    <property type="entry name" value="C2_domain_sf"/>
</dbReference>
<keyword evidence="3" id="KW-0963">Cytoplasm</keyword>
<feature type="compositionally biased region" description="Low complexity" evidence="7">
    <location>
        <begin position="335"/>
        <end position="367"/>
    </location>
</feature>
<evidence type="ECO:0000256" key="5">
    <source>
        <dbReference type="PROSITE-ProRule" id="PRU00192"/>
    </source>
</evidence>
<dbReference type="PROSITE" id="PS51651">
    <property type="entry name" value="DOCKER"/>
    <property type="match status" value="1"/>
</dbReference>
<comment type="similarity">
    <text evidence="6">Belongs to the DOCK family.</text>
</comment>
<dbReference type="GO" id="GO:0005737">
    <property type="term" value="C:cytoplasm"/>
    <property type="evidence" value="ECO:0007669"/>
    <property type="project" value="UniProtKB-SubCell"/>
</dbReference>
<feature type="domain" description="C2 DOCK-type" evidence="9">
    <location>
        <begin position="808"/>
        <end position="970"/>
    </location>
</feature>
<feature type="compositionally biased region" description="Low complexity" evidence="7">
    <location>
        <begin position="274"/>
        <end position="325"/>
    </location>
</feature>
<dbReference type="InterPro" id="IPR032376">
    <property type="entry name" value="DOCK_N"/>
</dbReference>
<evidence type="ECO:0000259" key="10">
    <source>
        <dbReference type="PROSITE" id="PS51651"/>
    </source>
</evidence>
<dbReference type="InterPro" id="IPR001452">
    <property type="entry name" value="SH3_domain"/>
</dbReference>
<dbReference type="GO" id="GO:0007264">
    <property type="term" value="P:small GTPase-mediated signal transduction"/>
    <property type="evidence" value="ECO:0007669"/>
    <property type="project" value="InterPro"/>
</dbReference>
<feature type="domain" description="DOCKER" evidence="10">
    <location>
        <begin position="1703"/>
        <end position="2129"/>
    </location>
</feature>
<feature type="compositionally biased region" description="Low complexity" evidence="7">
    <location>
        <begin position="452"/>
        <end position="497"/>
    </location>
</feature>
<accession>A0A8J4V1P9</accession>
<dbReference type="GO" id="GO:0031267">
    <property type="term" value="F:small GTPase binding"/>
    <property type="evidence" value="ECO:0007669"/>
    <property type="project" value="TreeGrafter"/>
</dbReference>
<evidence type="ECO:0000259" key="9">
    <source>
        <dbReference type="PROSITE" id="PS51650"/>
    </source>
</evidence>
<dbReference type="Proteomes" id="UP000695562">
    <property type="component" value="Unassembled WGS sequence"/>
</dbReference>
<evidence type="ECO:0008006" key="13">
    <source>
        <dbReference type="Google" id="ProtNLM"/>
    </source>
</evidence>
<dbReference type="InterPro" id="IPR043162">
    <property type="entry name" value="DOCK_C_lobe_C"/>
</dbReference>
<dbReference type="Pfam" id="PF00018">
    <property type="entry name" value="SH3_1"/>
    <property type="match status" value="1"/>
</dbReference>